<feature type="transmembrane region" description="Helical" evidence="14">
    <location>
        <begin position="272"/>
        <end position="292"/>
    </location>
</feature>
<keyword evidence="18" id="KW-1185">Reference proteome</keyword>
<keyword evidence="8" id="KW-0547">Nucleotide-binding</keyword>
<dbReference type="Proteomes" id="UP000198393">
    <property type="component" value="Unassembled WGS sequence"/>
</dbReference>
<dbReference type="Pfam" id="PF00672">
    <property type="entry name" value="HAMP"/>
    <property type="match status" value="1"/>
</dbReference>
<feature type="transmembrane region" description="Helical" evidence="14">
    <location>
        <begin position="394"/>
        <end position="415"/>
    </location>
</feature>
<dbReference type="InterPro" id="IPR036097">
    <property type="entry name" value="HisK_dim/P_sf"/>
</dbReference>
<evidence type="ECO:0000256" key="4">
    <source>
        <dbReference type="ARBA" id="ARBA00022475"/>
    </source>
</evidence>
<dbReference type="InterPro" id="IPR004358">
    <property type="entry name" value="Sig_transdc_His_kin-like_C"/>
</dbReference>
<proteinExistence type="predicted"/>
<keyword evidence="11 14" id="KW-1133">Transmembrane helix</keyword>
<protein>
    <recommendedName>
        <fullName evidence="3">histidine kinase</fullName>
        <ecNumber evidence="3">2.7.13.3</ecNumber>
    </recommendedName>
</protein>
<sequence>MNQKLSFALLAACLVALLINHLWVDWEAISHRKAHKSLDEIVSLQYQDLQAWKNSDESSDLFRKRTVCRGRLEAWSDNRPFVTGLSEDTIQVVENKLGIFLVQQISESNCSYISCHQLLERYSISNQYLDEGLSDLLDTGIKELGIQPGSYSYHDLIYYRVAGMPSRLIDTLVTMIILVVLLIEYWRHSQRHIQSFWKANALLVLLRYLSLEFDAFQLIFRFELFNPVMYTSSVVNPTLGDLLVNCLLLNLIILATAKYLKNLRKSRLWVGILSAINTILTGFVLHVAWTIISHSQLSLDVGQSIQFDLLRSVAYACILLASTSYFYFTYLTLNLVRRSGYIIQATAGALIAASMMGVLDLLSITFSVVHISILLISIRYQWGRSFKEFTYSNLLFILIVGLGTSAVLAFCIYKYEEGAVLDSKKKFANYLLLKRDVLGEYYLDQTIKKLSEDENLALIASERSRKVLEDQIRSEFLTPYFNKYDLDIVFQDYQQLKLNTRFTREFSLLTPENQSDYDNIYFIDDGANYKYICKVNVGELVGLIILQIKKRVPSSVYPALLTDNKYFSVTNDFDYAVFAGDDILFHRSKFGQGEWPQEEDFEKEQLYRKGIEKNERHYYGVKTNDGRTILIISDKYEARDRLTNFSFFFLLLLFSFGVFSILSSIIEHGFKLNFTSKIQLYLGMAFVIPLLITGFALLNTLNTSYREEINRSYIKQALYISEILSNQIEEVNNENGASRLAEISSYIQSDLSFYNESGYLVATSQPEIFNLNLQGNLINPMVFEELVAKENQSIIAEESVGSLDYKVCYAVVNTIDNQVAGFIAMPFFDSKNHLRRQQIEVFGNLITIFGVIFIIAIVFGNAVLNNLLHPLRMVAAKIRRVTLQEVNKPIEYESSDEIGSLVKDYNQMLVKLEDSKLALAKSQKETAWKEIAKQVAHEIKNPLTPMQLKIQQMLRKHKEGSEEHERLSSLLTQVDTLSQIAESFSAFAEMPAPDNQVFDWGTLVKEVVELYSAEDVETTIEIEPEIQIEADKDIFRRILNNIVLNAIQAVEEKPAEIAIKLETKADKGLLAVSDNGKGVPDELKDKIFLNYFSTKSKGSGIGLALAKKGIENAGGNIWFESKHGEGTTFFISMPLADS</sequence>
<evidence type="ECO:0000256" key="13">
    <source>
        <dbReference type="ARBA" id="ARBA00023136"/>
    </source>
</evidence>
<dbReference type="GO" id="GO:0000155">
    <property type="term" value="F:phosphorelay sensor kinase activity"/>
    <property type="evidence" value="ECO:0007669"/>
    <property type="project" value="InterPro"/>
</dbReference>
<evidence type="ECO:0000256" key="11">
    <source>
        <dbReference type="ARBA" id="ARBA00022989"/>
    </source>
</evidence>
<feature type="domain" description="HAMP" evidence="16">
    <location>
        <begin position="865"/>
        <end position="917"/>
    </location>
</feature>
<dbReference type="InterPro" id="IPR005467">
    <property type="entry name" value="His_kinase_dom"/>
</dbReference>
<dbReference type="SMART" id="SM00304">
    <property type="entry name" value="HAMP"/>
    <property type="match status" value="1"/>
</dbReference>
<keyword evidence="4" id="KW-1003">Cell membrane</keyword>
<feature type="transmembrane region" description="Helical" evidence="14">
    <location>
        <begin position="312"/>
        <end position="336"/>
    </location>
</feature>
<dbReference type="PRINTS" id="PR00344">
    <property type="entry name" value="BCTRLSENSOR"/>
</dbReference>
<dbReference type="PROSITE" id="PS50885">
    <property type="entry name" value="HAMP"/>
    <property type="match status" value="1"/>
</dbReference>
<name>A0A239HAU4_EKHLU</name>
<evidence type="ECO:0000256" key="1">
    <source>
        <dbReference type="ARBA" id="ARBA00000085"/>
    </source>
</evidence>
<feature type="transmembrane region" description="Helical" evidence="14">
    <location>
        <begin position="242"/>
        <end position="260"/>
    </location>
</feature>
<evidence type="ECO:0000256" key="3">
    <source>
        <dbReference type="ARBA" id="ARBA00012438"/>
    </source>
</evidence>
<feature type="transmembrane region" description="Helical" evidence="14">
    <location>
        <begin position="168"/>
        <end position="187"/>
    </location>
</feature>
<keyword evidence="13 14" id="KW-0472">Membrane</keyword>
<accession>A0A239HAU4</accession>
<feature type="transmembrane region" description="Helical" evidence="14">
    <location>
        <begin position="645"/>
        <end position="666"/>
    </location>
</feature>
<keyword evidence="9" id="KW-0418">Kinase</keyword>
<comment type="subcellular location">
    <subcellularLocation>
        <location evidence="2">Cell membrane</location>
        <topology evidence="2">Multi-pass membrane protein</topology>
    </subcellularLocation>
</comment>
<dbReference type="InterPro" id="IPR003661">
    <property type="entry name" value="HisK_dim/P_dom"/>
</dbReference>
<dbReference type="CDD" id="cd00082">
    <property type="entry name" value="HisKA"/>
    <property type="match status" value="1"/>
</dbReference>
<organism evidence="17 18">
    <name type="scientific">Ekhidna lutea</name>
    <dbReference type="NCBI Taxonomy" id="447679"/>
    <lineage>
        <taxon>Bacteria</taxon>
        <taxon>Pseudomonadati</taxon>
        <taxon>Bacteroidota</taxon>
        <taxon>Cytophagia</taxon>
        <taxon>Cytophagales</taxon>
        <taxon>Reichenbachiellaceae</taxon>
        <taxon>Ekhidna</taxon>
    </lineage>
</organism>
<evidence type="ECO:0000256" key="5">
    <source>
        <dbReference type="ARBA" id="ARBA00022553"/>
    </source>
</evidence>
<evidence type="ECO:0000256" key="6">
    <source>
        <dbReference type="ARBA" id="ARBA00022679"/>
    </source>
</evidence>
<evidence type="ECO:0000259" key="15">
    <source>
        <dbReference type="PROSITE" id="PS50109"/>
    </source>
</evidence>
<dbReference type="Gene3D" id="6.10.340.10">
    <property type="match status" value="1"/>
</dbReference>
<keyword evidence="6" id="KW-0808">Transferase</keyword>
<keyword evidence="10" id="KW-0067">ATP-binding</keyword>
<dbReference type="PANTHER" id="PTHR45528">
    <property type="entry name" value="SENSOR HISTIDINE KINASE CPXA"/>
    <property type="match status" value="1"/>
</dbReference>
<dbReference type="EC" id="2.7.13.3" evidence="3"/>
<dbReference type="Pfam" id="PF00512">
    <property type="entry name" value="HisKA"/>
    <property type="match status" value="1"/>
</dbReference>
<dbReference type="PROSITE" id="PS50109">
    <property type="entry name" value="HIS_KIN"/>
    <property type="match status" value="1"/>
</dbReference>
<evidence type="ECO:0000256" key="12">
    <source>
        <dbReference type="ARBA" id="ARBA00023012"/>
    </source>
</evidence>
<dbReference type="CDD" id="cd06225">
    <property type="entry name" value="HAMP"/>
    <property type="match status" value="1"/>
</dbReference>
<reference evidence="17 18" key="1">
    <citation type="submission" date="2017-06" db="EMBL/GenBank/DDBJ databases">
        <authorList>
            <person name="Kim H.J."/>
            <person name="Triplett B.A."/>
        </authorList>
    </citation>
    <scope>NUCLEOTIDE SEQUENCE [LARGE SCALE GENOMIC DNA]</scope>
    <source>
        <strain evidence="17 18">DSM 19307</strain>
    </source>
</reference>
<evidence type="ECO:0000256" key="8">
    <source>
        <dbReference type="ARBA" id="ARBA00022741"/>
    </source>
</evidence>
<dbReference type="GO" id="GO:0005886">
    <property type="term" value="C:plasma membrane"/>
    <property type="evidence" value="ECO:0007669"/>
    <property type="project" value="UniProtKB-SubCell"/>
</dbReference>
<dbReference type="GO" id="GO:0005524">
    <property type="term" value="F:ATP binding"/>
    <property type="evidence" value="ECO:0007669"/>
    <property type="project" value="UniProtKB-KW"/>
</dbReference>
<dbReference type="Pfam" id="PF02518">
    <property type="entry name" value="HATPase_c"/>
    <property type="match status" value="1"/>
</dbReference>
<dbReference type="InterPro" id="IPR036890">
    <property type="entry name" value="HATPase_C_sf"/>
</dbReference>
<gene>
    <name evidence="17" type="ORF">SAMN05421640_1230</name>
</gene>
<evidence type="ECO:0000313" key="17">
    <source>
        <dbReference type="EMBL" id="SNS78539.1"/>
    </source>
</evidence>
<feature type="transmembrane region" description="Helical" evidence="14">
    <location>
        <begin position="841"/>
        <end position="864"/>
    </location>
</feature>
<evidence type="ECO:0000256" key="7">
    <source>
        <dbReference type="ARBA" id="ARBA00022692"/>
    </source>
</evidence>
<dbReference type="EMBL" id="FZPD01000002">
    <property type="protein sequence ID" value="SNS78539.1"/>
    <property type="molecule type" value="Genomic_DNA"/>
</dbReference>
<keyword evidence="12" id="KW-0902">Two-component regulatory system</keyword>
<keyword evidence="5" id="KW-0597">Phosphoprotein</keyword>
<dbReference type="Gene3D" id="3.30.565.10">
    <property type="entry name" value="Histidine kinase-like ATPase, C-terminal domain"/>
    <property type="match status" value="1"/>
</dbReference>
<dbReference type="SUPFAM" id="SSF55874">
    <property type="entry name" value="ATPase domain of HSP90 chaperone/DNA topoisomerase II/histidine kinase"/>
    <property type="match status" value="1"/>
</dbReference>
<feature type="transmembrane region" description="Helical" evidence="14">
    <location>
        <begin position="678"/>
        <end position="701"/>
    </location>
</feature>
<comment type="catalytic activity">
    <reaction evidence="1">
        <text>ATP + protein L-histidine = ADP + protein N-phospho-L-histidine.</text>
        <dbReference type="EC" id="2.7.13.3"/>
    </reaction>
</comment>
<feature type="transmembrane region" description="Helical" evidence="14">
    <location>
        <begin position="199"/>
        <end position="222"/>
    </location>
</feature>
<dbReference type="SUPFAM" id="SSF47384">
    <property type="entry name" value="Homodimeric domain of signal transducing histidine kinase"/>
    <property type="match status" value="1"/>
</dbReference>
<dbReference type="SMART" id="SM00388">
    <property type="entry name" value="HisKA"/>
    <property type="match status" value="1"/>
</dbReference>
<dbReference type="InterPro" id="IPR050398">
    <property type="entry name" value="HssS/ArlS-like"/>
</dbReference>
<dbReference type="PANTHER" id="PTHR45528:SF1">
    <property type="entry name" value="SENSOR HISTIDINE KINASE CPXA"/>
    <property type="match status" value="1"/>
</dbReference>
<feature type="transmembrane region" description="Helical" evidence="14">
    <location>
        <begin position="357"/>
        <end position="382"/>
    </location>
</feature>
<dbReference type="InterPro" id="IPR003660">
    <property type="entry name" value="HAMP_dom"/>
</dbReference>
<evidence type="ECO:0000256" key="9">
    <source>
        <dbReference type="ARBA" id="ARBA00022777"/>
    </source>
</evidence>
<evidence type="ECO:0000256" key="10">
    <source>
        <dbReference type="ARBA" id="ARBA00022840"/>
    </source>
</evidence>
<dbReference type="SMART" id="SM00387">
    <property type="entry name" value="HATPase_c"/>
    <property type="match status" value="1"/>
</dbReference>
<keyword evidence="7 14" id="KW-0812">Transmembrane</keyword>
<evidence type="ECO:0000256" key="2">
    <source>
        <dbReference type="ARBA" id="ARBA00004651"/>
    </source>
</evidence>
<dbReference type="OrthoDB" id="9776727at2"/>
<evidence type="ECO:0000313" key="18">
    <source>
        <dbReference type="Proteomes" id="UP000198393"/>
    </source>
</evidence>
<dbReference type="InterPro" id="IPR003594">
    <property type="entry name" value="HATPase_dom"/>
</dbReference>
<dbReference type="RefSeq" id="WP_089355978.1">
    <property type="nucleotide sequence ID" value="NZ_FZPD01000002.1"/>
</dbReference>
<evidence type="ECO:0000256" key="14">
    <source>
        <dbReference type="SAM" id="Phobius"/>
    </source>
</evidence>
<evidence type="ECO:0000259" key="16">
    <source>
        <dbReference type="PROSITE" id="PS50885"/>
    </source>
</evidence>
<dbReference type="Gene3D" id="1.10.287.130">
    <property type="match status" value="1"/>
</dbReference>
<dbReference type="AlphaFoldDB" id="A0A239HAU4"/>
<feature type="domain" description="Histidine kinase" evidence="15">
    <location>
        <begin position="934"/>
        <end position="1137"/>
    </location>
</feature>